<sequence>MKTQLHAELAQVKRSLAITQLLGAPGILLIGLALYGLVIAEGDAFIQALNNPINCYLLIAIGSAITLWEALKIIKLSKKQTQLLKQLDECNELSEKENA</sequence>
<accession>A0A6G7LN72</accession>
<dbReference type="EMBL" id="CP045857">
    <property type="protein sequence ID" value="QIJ03221.1"/>
    <property type="molecule type" value="Genomic_DNA"/>
</dbReference>
<organism evidence="2 3">
    <name type="scientific">Shewanella chilikensis</name>
    <dbReference type="NCBI Taxonomy" id="558541"/>
    <lineage>
        <taxon>Bacteria</taxon>
        <taxon>Pseudomonadati</taxon>
        <taxon>Pseudomonadota</taxon>
        <taxon>Gammaproteobacteria</taxon>
        <taxon>Alteromonadales</taxon>
        <taxon>Shewanellaceae</taxon>
        <taxon>Shewanella</taxon>
    </lineage>
</organism>
<keyword evidence="1" id="KW-0812">Transmembrane</keyword>
<evidence type="ECO:0000313" key="3">
    <source>
        <dbReference type="Proteomes" id="UP000502117"/>
    </source>
</evidence>
<proteinExistence type="predicted"/>
<dbReference type="Proteomes" id="UP000502117">
    <property type="component" value="Chromosome"/>
</dbReference>
<evidence type="ECO:0000256" key="1">
    <source>
        <dbReference type="SAM" id="Phobius"/>
    </source>
</evidence>
<reference evidence="2 3" key="1">
    <citation type="submission" date="2019-11" db="EMBL/GenBank/DDBJ databases">
        <title>Complete Genome Sequence of Shewanella chilikensis Strain DC57, Isolated from Corroded Seal Rings at a floating production facility in Australia.</title>
        <authorList>
            <person name="Salgar-Chaparro S.J."/>
            <person name="Castillo-Villamizar G.A."/>
            <person name="Poehlein A."/>
            <person name="Daniel R."/>
            <person name="Machuca L."/>
        </authorList>
    </citation>
    <scope>NUCLEOTIDE SEQUENCE [LARGE SCALE GENOMIC DNA]</scope>
    <source>
        <strain evidence="2 3">DC57</strain>
    </source>
</reference>
<name>A0A6G7LN72_9GAMM</name>
<gene>
    <name evidence="2" type="ORF">GII14_02870</name>
</gene>
<feature type="transmembrane region" description="Helical" evidence="1">
    <location>
        <begin position="51"/>
        <end position="71"/>
    </location>
</feature>
<feature type="transmembrane region" description="Helical" evidence="1">
    <location>
        <begin position="21"/>
        <end position="39"/>
    </location>
</feature>
<dbReference type="KEGG" id="schk:GII14_02870"/>
<dbReference type="RefSeq" id="WP_039034974.1">
    <property type="nucleotide sequence ID" value="NZ_CP045857.1"/>
</dbReference>
<dbReference type="GeneID" id="88622631"/>
<keyword evidence="1" id="KW-0472">Membrane</keyword>
<evidence type="ECO:0000313" key="2">
    <source>
        <dbReference type="EMBL" id="QIJ03221.1"/>
    </source>
</evidence>
<dbReference type="AlphaFoldDB" id="A0A6G7LN72"/>
<protein>
    <submittedName>
        <fullName evidence="2">Uncharacterized protein</fullName>
    </submittedName>
</protein>
<keyword evidence="1" id="KW-1133">Transmembrane helix</keyword>